<evidence type="ECO:0000256" key="1">
    <source>
        <dbReference type="ARBA" id="ARBA00008080"/>
    </source>
</evidence>
<dbReference type="InterPro" id="IPR027437">
    <property type="entry name" value="Rbsml_uS13_C"/>
</dbReference>
<evidence type="ECO:0000256" key="4">
    <source>
        <dbReference type="RuleBase" id="RU003830"/>
    </source>
</evidence>
<dbReference type="PROSITE" id="PS50159">
    <property type="entry name" value="RIBOSOMAL_S13_2"/>
    <property type="match status" value="1"/>
</dbReference>
<dbReference type="Gene3D" id="4.10.910.10">
    <property type="entry name" value="30s ribosomal protein s13, domain 2"/>
    <property type="match status" value="1"/>
</dbReference>
<dbReference type="RefSeq" id="YP_010470400.1">
    <property type="nucleotide sequence ID" value="NC_066038.1"/>
</dbReference>
<dbReference type="PIRSF" id="PIRSF002134">
    <property type="entry name" value="Ribosomal_S13"/>
    <property type="match status" value="1"/>
</dbReference>
<dbReference type="SUPFAM" id="SSF46946">
    <property type="entry name" value="S13-like H2TH domain"/>
    <property type="match status" value="1"/>
</dbReference>
<dbReference type="Gene3D" id="1.10.8.50">
    <property type="match status" value="1"/>
</dbReference>
<dbReference type="GeneID" id="74895820"/>
<proteinExistence type="inferred from homology"/>
<dbReference type="PANTHER" id="PTHR10871:SF1">
    <property type="entry name" value="SMALL RIBOSOMAL SUBUNIT PROTEIN US13M"/>
    <property type="match status" value="1"/>
</dbReference>
<dbReference type="GO" id="GO:0003735">
    <property type="term" value="F:structural constituent of ribosome"/>
    <property type="evidence" value="ECO:0007669"/>
    <property type="project" value="InterPro"/>
</dbReference>
<keyword evidence="3 4" id="KW-0687">Ribonucleoprotein</keyword>
<accession>A0A976U6W9</accession>
<evidence type="ECO:0000313" key="5">
    <source>
        <dbReference type="EMBL" id="UVF37888.1"/>
    </source>
</evidence>
<dbReference type="GO" id="GO:0005739">
    <property type="term" value="C:mitochondrion"/>
    <property type="evidence" value="ECO:0007669"/>
    <property type="project" value="TreeGrafter"/>
</dbReference>
<sequence length="123" mass="14204">MVYLFQTIINDNQSIKKGLQKLYGIGPKSSQRIAELLGVSSKTRIDQLSQNQIEEIKSLISKNFKINNVLKRVKSENIRRLIEISSYRGFRHVKALPTRGQRTRDNARTAKKLLNRAPQKKKL</sequence>
<gene>
    <name evidence="5" type="primary">rps13</name>
</gene>
<evidence type="ECO:0000256" key="3">
    <source>
        <dbReference type="ARBA" id="ARBA00023274"/>
    </source>
</evidence>
<dbReference type="EMBL" id="ON897766">
    <property type="protein sequence ID" value="UVF37888.1"/>
    <property type="molecule type" value="Genomic_DNA"/>
</dbReference>
<dbReference type="InterPro" id="IPR001892">
    <property type="entry name" value="Ribosomal_uS13"/>
</dbReference>
<keyword evidence="2 4" id="KW-0689">Ribosomal protein</keyword>
<dbReference type="GO" id="GO:0006412">
    <property type="term" value="P:translation"/>
    <property type="evidence" value="ECO:0007669"/>
    <property type="project" value="InterPro"/>
</dbReference>
<protein>
    <submittedName>
        <fullName evidence="5">Ribosomal protein S13</fullName>
    </submittedName>
</protein>
<dbReference type="HAMAP" id="MF_01315">
    <property type="entry name" value="Ribosomal_uS13"/>
    <property type="match status" value="1"/>
</dbReference>
<reference evidence="5" key="1">
    <citation type="submission" date="2022-07" db="EMBL/GenBank/DDBJ databases">
        <title>The complete mitochondrial genome of symbiochlorium hainandiaet.</title>
        <authorList>
            <person name="Yang F.F."/>
        </authorList>
    </citation>
    <scope>NUCLEOTIDE SEQUENCE</scope>
</reference>
<comment type="similarity">
    <text evidence="1 4">Belongs to the universal ribosomal protein uS13 family.</text>
</comment>
<name>A0A976U6W9_9CHLO</name>
<geneLocation type="mitochondrion" evidence="5"/>
<dbReference type="GO" id="GO:0015935">
    <property type="term" value="C:small ribosomal subunit"/>
    <property type="evidence" value="ECO:0007669"/>
    <property type="project" value="TreeGrafter"/>
</dbReference>
<dbReference type="GO" id="GO:0003723">
    <property type="term" value="F:RNA binding"/>
    <property type="evidence" value="ECO:0007669"/>
    <property type="project" value="InterPro"/>
</dbReference>
<dbReference type="AlphaFoldDB" id="A0A976U6W9"/>
<dbReference type="PANTHER" id="PTHR10871">
    <property type="entry name" value="30S RIBOSOMAL PROTEIN S13/40S RIBOSOMAL PROTEIN S18"/>
    <property type="match status" value="1"/>
</dbReference>
<evidence type="ECO:0000256" key="2">
    <source>
        <dbReference type="ARBA" id="ARBA00022980"/>
    </source>
</evidence>
<dbReference type="InterPro" id="IPR010979">
    <property type="entry name" value="Ribosomal_uS13-like_H2TH"/>
</dbReference>
<organism evidence="5">
    <name type="scientific">Symbiochloris sp. SG-2018</name>
    <dbReference type="NCBI Taxonomy" id="2126034"/>
    <lineage>
        <taxon>Eukaryota</taxon>
        <taxon>Viridiplantae</taxon>
        <taxon>Chlorophyta</taxon>
        <taxon>core chlorophytes</taxon>
        <taxon>Trebouxiophyceae</taxon>
        <taxon>Trebouxiales</taxon>
        <taxon>Trebouxiaceae</taxon>
        <taxon>Symbiochloris</taxon>
    </lineage>
</organism>
<keyword evidence="5" id="KW-0496">Mitochondrion</keyword>
<dbReference type="Pfam" id="PF00416">
    <property type="entry name" value="Ribosomal_S13"/>
    <property type="match status" value="1"/>
</dbReference>